<organism evidence="3 4">
    <name type="scientific">Luteolibacter soli</name>
    <dbReference type="NCBI Taxonomy" id="3135280"/>
    <lineage>
        <taxon>Bacteria</taxon>
        <taxon>Pseudomonadati</taxon>
        <taxon>Verrucomicrobiota</taxon>
        <taxon>Verrucomicrobiia</taxon>
        <taxon>Verrucomicrobiales</taxon>
        <taxon>Verrucomicrobiaceae</taxon>
        <taxon>Luteolibacter</taxon>
    </lineage>
</organism>
<keyword evidence="4" id="KW-1185">Reference proteome</keyword>
<feature type="chain" id="PRO_5047260563" evidence="2">
    <location>
        <begin position="21"/>
        <end position="1256"/>
    </location>
</feature>
<evidence type="ECO:0000256" key="1">
    <source>
        <dbReference type="ARBA" id="ARBA00022729"/>
    </source>
</evidence>
<name>A0ABU9AVM5_9BACT</name>
<accession>A0ABU9AVM5</accession>
<dbReference type="SUPFAM" id="SSF51126">
    <property type="entry name" value="Pectin lyase-like"/>
    <property type="match status" value="3"/>
</dbReference>
<keyword evidence="1 2" id="KW-0732">Signal</keyword>
<dbReference type="EMBL" id="JBBUKT010000005">
    <property type="protein sequence ID" value="MEK7951805.1"/>
    <property type="molecule type" value="Genomic_DNA"/>
</dbReference>
<dbReference type="RefSeq" id="WP_341405562.1">
    <property type="nucleotide sequence ID" value="NZ_JBBUKT010000005.1"/>
</dbReference>
<dbReference type="InterPro" id="IPR012332">
    <property type="entry name" value="Autotransporter_pectin_lyase_C"/>
</dbReference>
<proteinExistence type="predicted"/>
<sequence>MKTRALPFVIVCLSAHSASAVNAIWDGGAATAGWGQANNWDPNAIPTFNNTLDVYFYKAGTTTFLTNFIGAGRTIRSLNFTDDADSAVSVRLVDGSNVAQTLTFDTDAGSAAITVTSGATGAHTIGDTGTVNLNDPLLITHDGTGTLTISRPIIESVSGMSLTKGGTGKLVLSAANTYTGLTTINGGILQCGVLNALGGNTQGTVVNPGGTLDINDKRLPFAETISIAGNGAGGIGALYSATGNTGDANHFGGLTLTADASIGAPSGVRYGVGANGTSVTSGLFKLTKVGLGQFDLRGQVTVGDILVSEGVLQAQGAATYNTGYNLTINTGTEFRAFELTNPFARNIVLNGGKFSSTGSLATGDLVTSPILITGAGLLDSSGDATDKVTFSGNITESAPGANLTIGGTRRVVLTGTNSYTGTTTVNSTLQASGSFTSNINVSPAATLDGEGSTTGTLTLGSASNLRFDPTTTGAGQNFRAADVIVAPFEIVNVIANSASSGSGIVVLHDNNGGLDLSNFMLLNPGRATLALGGAGGNSDLIYNFQAANLEWHGYTNSDWSIEDTNKNFLNLGTSLHDDFFTRDNVDFVNAATGTVTLIASLSPGNVAFKNTAGNNLSLVPFALETFEPVSISKTSTGDVTIASSIIGTGGISMTSTAGGTLFLTANNTATGAITVDAGTLQIGNGGTTGSIAAPTVANNGSVVVNRTDNVTIASLISGSGTLTQAGTGTAILSQDNTYTGLTTVSAGTLQIGANGTTGNLAGNILDNANVEFNRSNNFSYGGSITGSGSVTKRGLGNMTLTGTNTFGGGLNLYNAITTAADANVGSGPITMGPGLANTNTLAIAGGTIDNDIYFADAGTGNKIINIATGFTDAGLSGTIHLDANSGVAAGVSRISTDFGTLVISGKMTGAGTNGYSKRQNGHVVITNNTNDYTGPTHIVDGGALVVDGRVPGNVFFGELPGVGGTGAMNGTLAGSGTIGGNVKLQAPSKLSPGGTSAAGVLADTRATLTINGNLEADQIGTGAGRIVMQLGAPAGTNDRVNVGGTLSLGAGTIGLNEFTITDAGGLAAGVYTLIHTTGGITGTLDAANVTASVGASLNGTLSISGTDLILTVAGANPYATWTATFPTLTNTAFDFDFDNDGIATGLEWVLGGNPTVNDTAAIAPTFTGSAATGITMSFKREEDSIGAVTVTVEYGTTLATWPGSVAIGAASSGPDGNGVTVNVNAVPDPDNVTVTIPASNAGGSGRLYARLKATMP</sequence>
<dbReference type="InterPro" id="IPR011050">
    <property type="entry name" value="Pectin_lyase_fold/virulence"/>
</dbReference>
<gene>
    <name evidence="3" type="ORF">WKV53_14920</name>
</gene>
<dbReference type="NCBIfam" id="TIGR02601">
    <property type="entry name" value="autotrns_rpt"/>
    <property type="match status" value="3"/>
</dbReference>
<feature type="signal peptide" evidence="2">
    <location>
        <begin position="1"/>
        <end position="20"/>
    </location>
</feature>
<comment type="caution">
    <text evidence="3">The sequence shown here is derived from an EMBL/GenBank/DDBJ whole genome shotgun (WGS) entry which is preliminary data.</text>
</comment>
<evidence type="ECO:0000313" key="3">
    <source>
        <dbReference type="EMBL" id="MEK7951805.1"/>
    </source>
</evidence>
<evidence type="ECO:0000256" key="2">
    <source>
        <dbReference type="SAM" id="SignalP"/>
    </source>
</evidence>
<dbReference type="InterPro" id="IPR013425">
    <property type="entry name" value="Autotrns_rpt"/>
</dbReference>
<protein>
    <submittedName>
        <fullName evidence="3">Autotransporter-associated beta strand repeat-containing protein</fullName>
    </submittedName>
</protein>
<dbReference type="Gene3D" id="2.160.20.20">
    <property type="match status" value="1"/>
</dbReference>
<dbReference type="Pfam" id="PF12951">
    <property type="entry name" value="PATR"/>
    <property type="match status" value="6"/>
</dbReference>
<dbReference type="Proteomes" id="UP001371305">
    <property type="component" value="Unassembled WGS sequence"/>
</dbReference>
<reference evidence="3 4" key="1">
    <citation type="submission" date="2024-04" db="EMBL/GenBank/DDBJ databases">
        <title>Luteolibacter sp. isolated from soil.</title>
        <authorList>
            <person name="An J."/>
        </authorList>
    </citation>
    <scope>NUCLEOTIDE SEQUENCE [LARGE SCALE GENOMIC DNA]</scope>
    <source>
        <strain evidence="3 4">Y139</strain>
    </source>
</reference>
<evidence type="ECO:0000313" key="4">
    <source>
        <dbReference type="Proteomes" id="UP001371305"/>
    </source>
</evidence>